<comment type="subcellular location">
    <subcellularLocation>
        <location evidence="1">Nucleus</location>
    </subcellularLocation>
</comment>
<dbReference type="RefSeq" id="XP_040243627.1">
    <property type="nucleotide sequence ID" value="XM_040387693.2"/>
</dbReference>
<evidence type="ECO:0000313" key="3">
    <source>
        <dbReference type="EnsemblPlants" id="AET4Gv20845400.3"/>
    </source>
</evidence>
<reference evidence="3" key="5">
    <citation type="journal article" date="2021" name="G3 (Bethesda)">
        <title>Aegilops tauschii genome assembly Aet v5.0 features greater sequence contiguity and improved annotation.</title>
        <authorList>
            <person name="Wang L."/>
            <person name="Zhu T."/>
            <person name="Rodriguez J.C."/>
            <person name="Deal K.R."/>
            <person name="Dubcovsky J."/>
            <person name="McGuire P.E."/>
            <person name="Lux T."/>
            <person name="Spannagl M."/>
            <person name="Mayer K.F.X."/>
            <person name="Baldrich P."/>
            <person name="Meyers B.C."/>
            <person name="Huo N."/>
            <person name="Gu Y.Q."/>
            <person name="Zhou H."/>
            <person name="Devos K.M."/>
            <person name="Bennetzen J.L."/>
            <person name="Unver T."/>
            <person name="Budak H."/>
            <person name="Gulick P.J."/>
            <person name="Galiba G."/>
            <person name="Kalapos B."/>
            <person name="Nelson D.R."/>
            <person name="Li P."/>
            <person name="You F.M."/>
            <person name="Luo M.C."/>
            <person name="Dvorak J."/>
        </authorList>
    </citation>
    <scope>NUCLEOTIDE SEQUENCE [LARGE SCALE GENOMIC DNA]</scope>
    <source>
        <strain evidence="3">cv. AL8/78</strain>
    </source>
</reference>
<reference evidence="3" key="3">
    <citation type="journal article" date="2017" name="Nature">
        <title>Genome sequence of the progenitor of the wheat D genome Aegilops tauschii.</title>
        <authorList>
            <person name="Luo M.C."/>
            <person name="Gu Y.Q."/>
            <person name="Puiu D."/>
            <person name="Wang H."/>
            <person name="Twardziok S.O."/>
            <person name="Deal K.R."/>
            <person name="Huo N."/>
            <person name="Zhu T."/>
            <person name="Wang L."/>
            <person name="Wang Y."/>
            <person name="McGuire P.E."/>
            <person name="Liu S."/>
            <person name="Long H."/>
            <person name="Ramasamy R.K."/>
            <person name="Rodriguez J.C."/>
            <person name="Van S.L."/>
            <person name="Yuan L."/>
            <person name="Wang Z."/>
            <person name="Xia Z."/>
            <person name="Xiao L."/>
            <person name="Anderson O.D."/>
            <person name="Ouyang S."/>
            <person name="Liang Y."/>
            <person name="Zimin A.V."/>
            <person name="Pertea G."/>
            <person name="Qi P."/>
            <person name="Bennetzen J.L."/>
            <person name="Dai X."/>
            <person name="Dawson M.W."/>
            <person name="Muller H.G."/>
            <person name="Kugler K."/>
            <person name="Rivarola-Duarte L."/>
            <person name="Spannagl M."/>
            <person name="Mayer K.F.X."/>
            <person name="Lu F.H."/>
            <person name="Bevan M.W."/>
            <person name="Leroy P."/>
            <person name="Li P."/>
            <person name="You F.M."/>
            <person name="Sun Q."/>
            <person name="Liu Z."/>
            <person name="Lyons E."/>
            <person name="Wicker T."/>
            <person name="Salzberg S.L."/>
            <person name="Devos K.M."/>
            <person name="Dvorak J."/>
        </authorList>
    </citation>
    <scope>NUCLEOTIDE SEQUENCE [LARGE SCALE GENOMIC DNA]</scope>
    <source>
        <strain evidence="3">cv. AL8/78</strain>
    </source>
</reference>
<dbReference type="Gramene" id="AET4Gv20845400.3">
    <property type="protein sequence ID" value="AET4Gv20845400.3"/>
    <property type="gene ID" value="AET4Gv20845400"/>
</dbReference>
<organism evidence="3 4">
    <name type="scientific">Aegilops tauschii subsp. strangulata</name>
    <name type="common">Goatgrass</name>
    <dbReference type="NCBI Taxonomy" id="200361"/>
    <lineage>
        <taxon>Eukaryota</taxon>
        <taxon>Viridiplantae</taxon>
        <taxon>Streptophyta</taxon>
        <taxon>Embryophyta</taxon>
        <taxon>Tracheophyta</taxon>
        <taxon>Spermatophyta</taxon>
        <taxon>Magnoliopsida</taxon>
        <taxon>Liliopsida</taxon>
        <taxon>Poales</taxon>
        <taxon>Poaceae</taxon>
        <taxon>BOP clade</taxon>
        <taxon>Pooideae</taxon>
        <taxon>Triticodae</taxon>
        <taxon>Triticeae</taxon>
        <taxon>Triticinae</taxon>
        <taxon>Aegilops</taxon>
    </lineage>
</organism>
<comment type="function">
    <text evidence="1">Putative transcription activator involved in regulating light control of development.</text>
</comment>
<keyword evidence="1" id="KW-0539">Nucleus</keyword>
<dbReference type="PANTHER" id="PTHR31669:SF307">
    <property type="entry name" value="PROTEIN FAR1-RELATED SEQUENCE"/>
    <property type="match status" value="1"/>
</dbReference>
<protein>
    <recommendedName>
        <fullName evidence="1">Protein FAR1-RELATED SEQUENCE</fullName>
    </recommendedName>
</protein>
<evidence type="ECO:0000256" key="1">
    <source>
        <dbReference type="RuleBase" id="RU367018"/>
    </source>
</evidence>
<reference evidence="4" key="1">
    <citation type="journal article" date="2014" name="Science">
        <title>Ancient hybridizations among the ancestral genomes of bread wheat.</title>
        <authorList>
            <consortium name="International Wheat Genome Sequencing Consortium,"/>
            <person name="Marcussen T."/>
            <person name="Sandve S.R."/>
            <person name="Heier L."/>
            <person name="Spannagl M."/>
            <person name="Pfeifer M."/>
            <person name="Jakobsen K.S."/>
            <person name="Wulff B.B."/>
            <person name="Steuernagel B."/>
            <person name="Mayer K.F."/>
            <person name="Olsen O.A."/>
        </authorList>
    </citation>
    <scope>NUCLEOTIDE SEQUENCE [LARGE SCALE GENOMIC DNA]</scope>
    <source>
        <strain evidence="4">cv. AL8/78</strain>
    </source>
</reference>
<dbReference type="EnsemblPlants" id="AET4Gv20845400.7">
    <property type="protein sequence ID" value="AET4Gv20845400.7"/>
    <property type="gene ID" value="AET4Gv20845400"/>
</dbReference>
<keyword evidence="1" id="KW-0862">Zinc</keyword>
<keyword evidence="1" id="KW-0863">Zinc-finger</keyword>
<dbReference type="Proteomes" id="UP000015105">
    <property type="component" value="Chromosome 4D"/>
</dbReference>
<keyword evidence="1" id="KW-0479">Metal-binding</keyword>
<feature type="domain" description="MULE transposase" evidence="2">
    <location>
        <begin position="77"/>
        <end position="147"/>
    </location>
</feature>
<dbReference type="OMA" id="HANLYTH"/>
<comment type="similarity">
    <text evidence="1">Belongs to the FHY3/FAR1 family.</text>
</comment>
<evidence type="ECO:0000313" key="4">
    <source>
        <dbReference type="Proteomes" id="UP000015105"/>
    </source>
</evidence>
<dbReference type="Gramene" id="AET4Gv20845400.7">
    <property type="protein sequence ID" value="AET4Gv20845400.7"/>
    <property type="gene ID" value="AET4Gv20845400"/>
</dbReference>
<name>A0A453J9W0_AEGTS</name>
<reference evidence="3" key="4">
    <citation type="submission" date="2019-03" db="UniProtKB">
        <authorList>
            <consortium name="EnsemblPlants"/>
        </authorList>
    </citation>
    <scope>IDENTIFICATION</scope>
</reference>
<dbReference type="GO" id="GO:0005634">
    <property type="term" value="C:nucleus"/>
    <property type="evidence" value="ECO:0007669"/>
    <property type="project" value="UniProtKB-SubCell"/>
</dbReference>
<dbReference type="GO" id="GO:0006355">
    <property type="term" value="P:regulation of DNA-templated transcription"/>
    <property type="evidence" value="ECO:0007669"/>
    <property type="project" value="UniProtKB-UniRule"/>
</dbReference>
<proteinExistence type="inferred from homology"/>
<dbReference type="STRING" id="200361.A0A453J9W0"/>
<accession>A0A453J9W0</accession>
<sequence>MTNVPFSKRALRGLCGKIIREQADNDVKKTVDVFAELGAKDSGLYYRIEPDQDSRIRNLLWSTGASRAQYHYFGDAITFDTTYRTNMYDMPFGLFVGVNNHFQSIIFGGVLVRDETEESFEWVFTEFIRMMGGKHPQTILTVQSDGISYKESDARHYSLMVQMAVLKQRISWPTLHKAQQIQVAPVMKWNTPLELHASKIYTRAIFEKFGEVIYEAGQYRVEEIGKGKTYVARRYHPEKHEKWCRILYKVEVVDEGAEIIRECGNFEHTGLLCCHAVKVLDFIGIDHIPVKHIVKRWTKDARDVLPAHLSYLQRDSISVNSVTFRHANLYTHALEVVRLGYRNPEAYECMMEMLKITMDKVTPIAGVRDGLGLEDRNQQLNNKGKEIILAIEHRSGTASDA</sequence>
<keyword evidence="4" id="KW-1185">Reference proteome</keyword>
<dbReference type="InterPro" id="IPR031052">
    <property type="entry name" value="FHY3/FAR1"/>
</dbReference>
<dbReference type="GeneID" id="109757331"/>
<dbReference type="GO" id="GO:0008270">
    <property type="term" value="F:zinc ion binding"/>
    <property type="evidence" value="ECO:0007669"/>
    <property type="project" value="UniProtKB-UniRule"/>
</dbReference>
<reference evidence="4" key="2">
    <citation type="journal article" date="2017" name="Nat. Plants">
        <title>The Aegilops tauschii genome reveals multiple impacts of transposons.</title>
        <authorList>
            <person name="Zhao G."/>
            <person name="Zou C."/>
            <person name="Li K."/>
            <person name="Wang K."/>
            <person name="Li T."/>
            <person name="Gao L."/>
            <person name="Zhang X."/>
            <person name="Wang H."/>
            <person name="Yang Z."/>
            <person name="Liu X."/>
            <person name="Jiang W."/>
            <person name="Mao L."/>
            <person name="Kong X."/>
            <person name="Jiao Y."/>
            <person name="Jia J."/>
        </authorList>
    </citation>
    <scope>NUCLEOTIDE SEQUENCE [LARGE SCALE GENOMIC DNA]</scope>
    <source>
        <strain evidence="4">cv. AL8/78</strain>
    </source>
</reference>
<dbReference type="InterPro" id="IPR018289">
    <property type="entry name" value="MULE_transposase_dom"/>
</dbReference>
<dbReference type="Pfam" id="PF10551">
    <property type="entry name" value="MULE"/>
    <property type="match status" value="1"/>
</dbReference>
<evidence type="ECO:0000259" key="2">
    <source>
        <dbReference type="Pfam" id="PF10551"/>
    </source>
</evidence>
<dbReference type="KEGG" id="ats:109757331"/>
<dbReference type="OrthoDB" id="4327540at2759"/>
<dbReference type="PANTHER" id="PTHR31669">
    <property type="entry name" value="PROTEIN FAR1-RELATED SEQUENCE 10-RELATED"/>
    <property type="match status" value="1"/>
</dbReference>
<dbReference type="AlphaFoldDB" id="A0A453J9W0"/>
<dbReference type="EnsemblPlants" id="AET4Gv20845400.3">
    <property type="protein sequence ID" value="AET4Gv20845400.3"/>
    <property type="gene ID" value="AET4Gv20845400"/>
</dbReference>